<dbReference type="Proteomes" id="UP001524473">
    <property type="component" value="Unassembled WGS sequence"/>
</dbReference>
<evidence type="ECO:0000313" key="2">
    <source>
        <dbReference type="EMBL" id="MCQ4838568.1"/>
    </source>
</evidence>
<keyword evidence="3" id="KW-1185">Reference proteome</keyword>
<evidence type="ECO:0000259" key="1">
    <source>
        <dbReference type="SMART" id="SM00471"/>
    </source>
</evidence>
<accession>A0ABT1RV66</accession>
<dbReference type="InterPro" id="IPR003607">
    <property type="entry name" value="HD/PDEase_dom"/>
</dbReference>
<dbReference type="EMBL" id="JANFZH010000002">
    <property type="protein sequence ID" value="MCQ4838568.1"/>
    <property type="molecule type" value="Genomic_DNA"/>
</dbReference>
<name>A0ABT1RV66_9FIRM</name>
<feature type="domain" description="HD/PDEase" evidence="1">
    <location>
        <begin position="38"/>
        <end position="161"/>
    </location>
</feature>
<dbReference type="RefSeq" id="WP_256191471.1">
    <property type="nucleotide sequence ID" value="NZ_JANFZH010000002.1"/>
</dbReference>
<evidence type="ECO:0000313" key="3">
    <source>
        <dbReference type="Proteomes" id="UP001524473"/>
    </source>
</evidence>
<gene>
    <name evidence="2" type="ORF">NE695_01410</name>
</gene>
<proteinExistence type="predicted"/>
<dbReference type="SUPFAM" id="SSF109604">
    <property type="entry name" value="HD-domain/PDEase-like"/>
    <property type="match status" value="1"/>
</dbReference>
<sequence length="186" mass="21859">MRKSRRQQLYRIDRFREYYKELFSHSGLGQIAKFTQHGTTSRLLHSVAVAYYSYRLALFTRLQFHLDDLVRGALLHDYFLYDAEDGDPAHKGHWTRHPSIAAENAGSEVQLTRIEEDIIRKHMFPLTLQPPRYREGVVVSMIDKACSVYEFFKRREPYGQICREVLREELEGSLKAFYLKLPAGES</sequence>
<reference evidence="2 3" key="1">
    <citation type="submission" date="2022-06" db="EMBL/GenBank/DDBJ databases">
        <title>Isolation of gut microbiota from human fecal samples.</title>
        <authorList>
            <person name="Pamer E.G."/>
            <person name="Barat B."/>
            <person name="Waligurski E."/>
            <person name="Medina S."/>
            <person name="Paddock L."/>
            <person name="Mostad J."/>
        </authorList>
    </citation>
    <scope>NUCLEOTIDE SEQUENCE [LARGE SCALE GENOMIC DNA]</scope>
    <source>
        <strain evidence="2 3">DFI.9.73</strain>
    </source>
</reference>
<organism evidence="2 3">
    <name type="scientific">Neglectibacter timonensis</name>
    <dbReference type="NCBI Taxonomy" id="1776382"/>
    <lineage>
        <taxon>Bacteria</taxon>
        <taxon>Bacillati</taxon>
        <taxon>Bacillota</taxon>
        <taxon>Clostridia</taxon>
        <taxon>Eubacteriales</taxon>
        <taxon>Oscillospiraceae</taxon>
        <taxon>Neglectibacter</taxon>
    </lineage>
</organism>
<protein>
    <submittedName>
        <fullName evidence="2">Phosphohydrolase</fullName>
    </submittedName>
</protein>
<comment type="caution">
    <text evidence="2">The sequence shown here is derived from an EMBL/GenBank/DDBJ whole genome shotgun (WGS) entry which is preliminary data.</text>
</comment>
<dbReference type="SMART" id="SM00471">
    <property type="entry name" value="HDc"/>
    <property type="match status" value="1"/>
</dbReference>